<organism evidence="1 2">
    <name type="scientific">Microbotryum silenes-dioicae</name>
    <dbReference type="NCBI Taxonomy" id="796604"/>
    <lineage>
        <taxon>Eukaryota</taxon>
        <taxon>Fungi</taxon>
        <taxon>Dikarya</taxon>
        <taxon>Basidiomycota</taxon>
        <taxon>Pucciniomycotina</taxon>
        <taxon>Microbotryomycetes</taxon>
        <taxon>Microbotryales</taxon>
        <taxon>Microbotryaceae</taxon>
        <taxon>Microbotryum</taxon>
    </lineage>
</organism>
<name>A0A2X0MKT1_9BASI</name>
<evidence type="ECO:0000313" key="1">
    <source>
        <dbReference type="EMBL" id="SGZ09072.1"/>
    </source>
</evidence>
<evidence type="ECO:0000313" key="2">
    <source>
        <dbReference type="Proteomes" id="UP000249464"/>
    </source>
</evidence>
<dbReference type="EMBL" id="FQNC01000069">
    <property type="protein sequence ID" value="SGZ09072.1"/>
    <property type="molecule type" value="Genomic_DNA"/>
</dbReference>
<dbReference type="Proteomes" id="UP000249464">
    <property type="component" value="Unassembled WGS sequence"/>
</dbReference>
<accession>A0A2X0MKT1</accession>
<proteinExistence type="predicted"/>
<protein>
    <submittedName>
        <fullName evidence="1">BQ5605_C030g10838 protein</fullName>
    </submittedName>
</protein>
<reference evidence="1 2" key="1">
    <citation type="submission" date="2016-11" db="EMBL/GenBank/DDBJ databases">
        <authorList>
            <person name="Jaros S."/>
            <person name="Januszkiewicz K."/>
            <person name="Wedrychowicz H."/>
        </authorList>
    </citation>
    <scope>NUCLEOTIDE SEQUENCE [LARGE SCALE GENOMIC DNA]</scope>
</reference>
<gene>
    <name evidence="1" type="primary">BQ5605_C030g10838</name>
    <name evidence="1" type="ORF">BQ5605_C030G10838</name>
</gene>
<dbReference type="AlphaFoldDB" id="A0A2X0MKT1"/>
<keyword evidence="2" id="KW-1185">Reference proteome</keyword>
<sequence>MLQQGGRLATRDLSRWEFFSTTARLEKLYRDSTHWGQSLKRPVSLFHRSIAQGESLARIPLKEAPRPRGFNFFKLSPPFTIRKLLRLVNMVRFPGREDCIKCFPRWTYQSDTQRFWRWLHDRFASVAEQDTHWRLMYHVTSTRKLQHIRGQASSPSSVFCGNDSAVIEMVSHYFFECAYSTSFWGGVLRILVDKLGIEDVNVDPSTFTPEQLTMGLPFCGVRLHLLRWRVHQRFELDNVVAPPSLPSALRAFERGFLSRAGFVPGARDWEWEDAQLSLLFAVAVFVLGWIGKPDRSSSCVGFRRMDRSFASVKIYGMDREERSFVFGQHPRLKARLVSLYWIVFRSAPTAQQPALETQPREDIRCCRDGE</sequence>